<accession>A0A563U760</accession>
<sequence length="149" mass="16969">MNYHYTIKHFNELTTHELYALLRLRAEVFVVEQNCPYLDPDNKDQQSHHLLYYAGDQLAAYTRLLPAGLSFDEVSIGRVITSPAHRGTGVGKKLIEASIQGCYELFGREPIRIGAQLYLLKFYQSFGFVEQGDVYDEDGIPHVEMVKGV</sequence>
<dbReference type="Proteomes" id="UP000318010">
    <property type="component" value="Unassembled WGS sequence"/>
</dbReference>
<dbReference type="InterPro" id="IPR016181">
    <property type="entry name" value="Acyl_CoA_acyltransferase"/>
</dbReference>
<dbReference type="GO" id="GO:0016747">
    <property type="term" value="F:acyltransferase activity, transferring groups other than amino-acyl groups"/>
    <property type="evidence" value="ECO:0007669"/>
    <property type="project" value="InterPro"/>
</dbReference>
<organism evidence="2 3">
    <name type="scientific">Mucilaginibacter achroorhodeus</name>
    <dbReference type="NCBI Taxonomy" id="2599294"/>
    <lineage>
        <taxon>Bacteria</taxon>
        <taxon>Pseudomonadati</taxon>
        <taxon>Bacteroidota</taxon>
        <taxon>Sphingobacteriia</taxon>
        <taxon>Sphingobacteriales</taxon>
        <taxon>Sphingobacteriaceae</taxon>
        <taxon>Mucilaginibacter</taxon>
    </lineage>
</organism>
<dbReference type="SUPFAM" id="SSF55729">
    <property type="entry name" value="Acyl-CoA N-acyltransferases (Nat)"/>
    <property type="match status" value="1"/>
</dbReference>
<keyword evidence="2" id="KW-0808">Transferase</keyword>
<dbReference type="EMBL" id="VOEI01000002">
    <property type="protein sequence ID" value="TWR27153.1"/>
    <property type="molecule type" value="Genomic_DNA"/>
</dbReference>
<feature type="domain" description="N-acetyltransferase" evidence="1">
    <location>
        <begin position="8"/>
        <end position="149"/>
    </location>
</feature>
<dbReference type="InterPro" id="IPR000182">
    <property type="entry name" value="GNAT_dom"/>
</dbReference>
<name>A0A563U760_9SPHI</name>
<keyword evidence="3" id="KW-1185">Reference proteome</keyword>
<dbReference type="Gene3D" id="3.40.630.30">
    <property type="match status" value="1"/>
</dbReference>
<dbReference type="RefSeq" id="WP_146270492.1">
    <property type="nucleotide sequence ID" value="NZ_VOEI01000002.1"/>
</dbReference>
<dbReference type="CDD" id="cd04301">
    <property type="entry name" value="NAT_SF"/>
    <property type="match status" value="1"/>
</dbReference>
<gene>
    <name evidence="2" type="ORF">FPZ42_08985</name>
</gene>
<evidence type="ECO:0000259" key="1">
    <source>
        <dbReference type="PROSITE" id="PS51186"/>
    </source>
</evidence>
<dbReference type="AlphaFoldDB" id="A0A563U760"/>
<dbReference type="PROSITE" id="PS51186">
    <property type="entry name" value="GNAT"/>
    <property type="match status" value="1"/>
</dbReference>
<reference evidence="2 3" key="1">
    <citation type="submission" date="2019-07" db="EMBL/GenBank/DDBJ databases">
        <authorList>
            <person name="Kim J."/>
        </authorList>
    </citation>
    <scope>NUCLEOTIDE SEQUENCE [LARGE SCALE GENOMIC DNA]</scope>
    <source>
        <strain evidence="2 3">MJ1a</strain>
    </source>
</reference>
<evidence type="ECO:0000313" key="2">
    <source>
        <dbReference type="EMBL" id="TWR27153.1"/>
    </source>
</evidence>
<dbReference type="OrthoDB" id="9796171at2"/>
<protein>
    <submittedName>
        <fullName evidence="2">GNAT family N-acetyltransferase</fullName>
    </submittedName>
</protein>
<proteinExistence type="predicted"/>
<comment type="caution">
    <text evidence="2">The sequence shown here is derived from an EMBL/GenBank/DDBJ whole genome shotgun (WGS) entry which is preliminary data.</text>
</comment>
<evidence type="ECO:0000313" key="3">
    <source>
        <dbReference type="Proteomes" id="UP000318010"/>
    </source>
</evidence>
<dbReference type="Pfam" id="PF13673">
    <property type="entry name" value="Acetyltransf_10"/>
    <property type="match status" value="1"/>
</dbReference>